<dbReference type="SUPFAM" id="SSF56112">
    <property type="entry name" value="Protein kinase-like (PK-like)"/>
    <property type="match status" value="1"/>
</dbReference>
<feature type="compositionally biased region" description="Basic residues" evidence="3">
    <location>
        <begin position="216"/>
        <end position="226"/>
    </location>
</feature>
<dbReference type="Gene3D" id="1.10.510.10">
    <property type="entry name" value="Transferase(Phosphotransferase) domain 1"/>
    <property type="match status" value="2"/>
</dbReference>
<sequence>MVIDNDRAMIVMEMVPGGGLDHYLKNNQVIVEDRCSYAFDVSLGLYYLHNKRCMHRQAPEVVTTLIYTKECDVYSYGILVWEIFNDAKEPFDEYSNKTVRHRLTDPKFRPPLSSDMPVEIRIIVAACWNPVPEGRPLMKDVAWILKKFVRHTVPGDDQNRAPPVPARQAQAAGSTLGSPRRLDGSTRKVRSRMDSRRGRTTQLRKYASNASAPVRRERRHMKTLHE</sequence>
<dbReference type="GO" id="GO:0004672">
    <property type="term" value="F:protein kinase activity"/>
    <property type="evidence" value="ECO:0007669"/>
    <property type="project" value="InterPro"/>
</dbReference>
<dbReference type="Pfam" id="PF07714">
    <property type="entry name" value="PK_Tyr_Ser-Thr"/>
    <property type="match status" value="2"/>
</dbReference>
<dbReference type="OrthoDB" id="535945at2759"/>
<evidence type="ECO:0000256" key="1">
    <source>
        <dbReference type="ARBA" id="ARBA00022741"/>
    </source>
</evidence>
<organism evidence="5 6">
    <name type="scientific">Teladorsagia circumcincta</name>
    <name type="common">Brown stomach worm</name>
    <name type="synonym">Ostertagia circumcincta</name>
    <dbReference type="NCBI Taxonomy" id="45464"/>
    <lineage>
        <taxon>Eukaryota</taxon>
        <taxon>Metazoa</taxon>
        <taxon>Ecdysozoa</taxon>
        <taxon>Nematoda</taxon>
        <taxon>Chromadorea</taxon>
        <taxon>Rhabditida</taxon>
        <taxon>Rhabditina</taxon>
        <taxon>Rhabditomorpha</taxon>
        <taxon>Strongyloidea</taxon>
        <taxon>Trichostrongylidae</taxon>
        <taxon>Teladorsagia</taxon>
    </lineage>
</organism>
<gene>
    <name evidence="5" type="ORF">TELCIR_07947</name>
</gene>
<dbReference type="InterPro" id="IPR050198">
    <property type="entry name" value="Non-receptor_tyrosine_kinases"/>
</dbReference>
<keyword evidence="6" id="KW-1185">Reference proteome</keyword>
<evidence type="ECO:0000256" key="3">
    <source>
        <dbReference type="SAM" id="MobiDB-lite"/>
    </source>
</evidence>
<dbReference type="InterPro" id="IPR011009">
    <property type="entry name" value="Kinase-like_dom_sf"/>
</dbReference>
<dbReference type="InterPro" id="IPR001245">
    <property type="entry name" value="Ser-Thr/Tyr_kinase_cat_dom"/>
</dbReference>
<evidence type="ECO:0000256" key="2">
    <source>
        <dbReference type="ARBA" id="ARBA00022840"/>
    </source>
</evidence>
<feature type="compositionally biased region" description="Basic and acidic residues" evidence="3">
    <location>
        <begin position="180"/>
        <end position="197"/>
    </location>
</feature>
<keyword evidence="1" id="KW-0547">Nucleotide-binding</keyword>
<name>A0A2G9UJ49_TELCI</name>
<dbReference type="PROSITE" id="PS50011">
    <property type="entry name" value="PROTEIN_KINASE_DOM"/>
    <property type="match status" value="1"/>
</dbReference>
<feature type="domain" description="Protein kinase" evidence="4">
    <location>
        <begin position="1"/>
        <end position="149"/>
    </location>
</feature>
<dbReference type="AlphaFoldDB" id="A0A2G9UJ49"/>
<evidence type="ECO:0000259" key="4">
    <source>
        <dbReference type="PROSITE" id="PS50011"/>
    </source>
</evidence>
<dbReference type="PANTHER" id="PTHR24418">
    <property type="entry name" value="TYROSINE-PROTEIN KINASE"/>
    <property type="match status" value="1"/>
</dbReference>
<evidence type="ECO:0000313" key="5">
    <source>
        <dbReference type="EMBL" id="PIO70206.1"/>
    </source>
</evidence>
<keyword evidence="2" id="KW-0067">ATP-binding</keyword>
<evidence type="ECO:0000313" key="6">
    <source>
        <dbReference type="Proteomes" id="UP000230423"/>
    </source>
</evidence>
<dbReference type="GO" id="GO:0005524">
    <property type="term" value="F:ATP binding"/>
    <property type="evidence" value="ECO:0007669"/>
    <property type="project" value="UniProtKB-KW"/>
</dbReference>
<accession>A0A2G9UJ49</accession>
<reference evidence="5 6" key="1">
    <citation type="submission" date="2015-09" db="EMBL/GenBank/DDBJ databases">
        <title>Draft genome of the parasitic nematode Teladorsagia circumcincta isolate WARC Sus (inbred).</title>
        <authorList>
            <person name="Mitreva M."/>
        </authorList>
    </citation>
    <scope>NUCLEOTIDE SEQUENCE [LARGE SCALE GENOMIC DNA]</scope>
    <source>
        <strain evidence="5 6">S</strain>
    </source>
</reference>
<dbReference type="InterPro" id="IPR000719">
    <property type="entry name" value="Prot_kinase_dom"/>
</dbReference>
<feature type="compositionally biased region" description="Polar residues" evidence="3">
    <location>
        <begin position="200"/>
        <end position="211"/>
    </location>
</feature>
<protein>
    <recommendedName>
        <fullName evidence="4">Protein kinase domain-containing protein</fullName>
    </recommendedName>
</protein>
<dbReference type="Proteomes" id="UP000230423">
    <property type="component" value="Unassembled WGS sequence"/>
</dbReference>
<proteinExistence type="predicted"/>
<feature type="region of interest" description="Disordered" evidence="3">
    <location>
        <begin position="154"/>
        <end position="226"/>
    </location>
</feature>
<dbReference type="EMBL" id="KZ346353">
    <property type="protein sequence ID" value="PIO70206.1"/>
    <property type="molecule type" value="Genomic_DNA"/>
</dbReference>